<organism evidence="1">
    <name type="scientific">Culex pipiens</name>
    <name type="common">House mosquito</name>
    <dbReference type="NCBI Taxonomy" id="7175"/>
    <lineage>
        <taxon>Eukaryota</taxon>
        <taxon>Metazoa</taxon>
        <taxon>Ecdysozoa</taxon>
        <taxon>Arthropoda</taxon>
        <taxon>Hexapoda</taxon>
        <taxon>Insecta</taxon>
        <taxon>Pterygota</taxon>
        <taxon>Neoptera</taxon>
        <taxon>Endopterygota</taxon>
        <taxon>Diptera</taxon>
        <taxon>Nematocera</taxon>
        <taxon>Culicoidea</taxon>
        <taxon>Culicidae</taxon>
        <taxon>Culicinae</taxon>
        <taxon>Culicini</taxon>
        <taxon>Culex</taxon>
        <taxon>Culex</taxon>
    </lineage>
</organism>
<dbReference type="EMBL" id="HBUE01201763">
    <property type="protein sequence ID" value="CAG6530159.1"/>
    <property type="molecule type" value="Transcribed_RNA"/>
</dbReference>
<dbReference type="EMBL" id="HBUE01307941">
    <property type="protein sequence ID" value="CAG6581966.1"/>
    <property type="molecule type" value="Transcribed_RNA"/>
</dbReference>
<protein>
    <submittedName>
        <fullName evidence="1">(northern house mosquito) hypothetical protein</fullName>
    </submittedName>
</protein>
<accession>A0A8D8H8B4</accession>
<evidence type="ECO:0000313" key="1">
    <source>
        <dbReference type="EMBL" id="CAG6530159.1"/>
    </source>
</evidence>
<sequence length="350" mass="40663">MPSVAIALQQLPRIVIRPAGNLQYQLLQASAQREIHRIHTSSSNRLSHFERSHPTNPSLGKIRQWFGENLLVQHVVQVVERLHIAVVNLQNQPLRNVLQMLAQIGRCHGQQRFRAILDDHLGKMLQRCFKVFAGVREPSVESRQKSITPFRCHLHLVQRGSLFPQTFRYGRTSHEQLTKVNVFEISRFLHDGQQIQRFRWILRRSLPNTVDAGQQPGPKLIPSRHDLVHQDLINSKLPKKCRHGLVKAVRLQHRSHVYQLDPGHEAVVHEQQATLVVQSNLQRGLQNPCRTAELADLHRQRRNQRDELQPVWTPKGDVGGAVCPLRWRPNIRFQRFIRFRHGKLRFSSLT</sequence>
<dbReference type="AlphaFoldDB" id="A0A8D8H8B4"/>
<reference evidence="1" key="1">
    <citation type="submission" date="2021-05" db="EMBL/GenBank/DDBJ databases">
        <authorList>
            <person name="Alioto T."/>
            <person name="Alioto T."/>
            <person name="Gomez Garrido J."/>
        </authorList>
    </citation>
    <scope>NUCLEOTIDE SEQUENCE</scope>
</reference>
<proteinExistence type="predicted"/>
<name>A0A8D8H8B4_CULPI</name>